<comment type="caution">
    <text evidence="1">The sequence shown here is derived from an EMBL/GenBank/DDBJ whole genome shotgun (WGS) entry which is preliminary data.</text>
</comment>
<name>A0ABQ1UBR6_9GAMM</name>
<proteinExistence type="predicted"/>
<keyword evidence="2" id="KW-1185">Reference proteome</keyword>
<gene>
    <name evidence="1" type="ORF">GCM10008027_43460</name>
</gene>
<sequence length="436" mass="50576">MNKHLNIFKTYAKDNRSYQLENDLTRALAICLQEDALFFHEVLKAVISNSGLYNRLFEDLDGDTEIQIEIQKRTSQIQEFEQVFAVSLSESAMSDFWQQTHNAEYDPICDMVITINNILIVIEAKRDNIDCTSQLYNQILNIFTNQSKRLEDNKQAITPVDLNWKKLMAIAVKVASFEKTTANTNRFLSDFIQLVKEHNFSWLPETPIGSLKTINAKSISRRIESALIKFCEEHTKVEKLAYRDRLGTTFTKRWANELLFNIDANTGDLIVDIYPGNTKGQGYDIFQNEPQFNTQLNIDEQFYSTKKSYHIKIMGQSYITGLLLSDSDFKKPLYTKQNFNKYTGRVKRESWGTIEALLNDHISSDWKSECQWQDKIINSNRTLFNIAFGYQIKIRIPFNKLSQLDTNHSDITPLTNLINRIYKAFETSLLIKEPSA</sequence>
<evidence type="ECO:0000313" key="2">
    <source>
        <dbReference type="Proteomes" id="UP000638462"/>
    </source>
</evidence>
<reference evidence="2" key="1">
    <citation type="journal article" date="2019" name="Int. J. Syst. Evol. Microbiol.">
        <title>The Global Catalogue of Microorganisms (GCM) 10K type strain sequencing project: providing services to taxonomists for standard genome sequencing and annotation.</title>
        <authorList>
            <consortium name="The Broad Institute Genomics Platform"/>
            <consortium name="The Broad Institute Genome Sequencing Center for Infectious Disease"/>
            <person name="Wu L."/>
            <person name="Ma J."/>
        </authorList>
    </citation>
    <scope>NUCLEOTIDE SEQUENCE [LARGE SCALE GENOMIC DNA]</scope>
    <source>
        <strain evidence="2">CGMCC 1.15394</strain>
    </source>
</reference>
<evidence type="ECO:0000313" key="1">
    <source>
        <dbReference type="EMBL" id="GGF13962.1"/>
    </source>
</evidence>
<dbReference type="RefSeq" id="WP_188731678.1">
    <property type="nucleotide sequence ID" value="NZ_BMIT01000033.1"/>
</dbReference>
<accession>A0ABQ1UBR6</accession>
<organism evidence="1 2">
    <name type="scientific">Pseudoalteromonas gelatinilytica</name>
    <dbReference type="NCBI Taxonomy" id="1703256"/>
    <lineage>
        <taxon>Bacteria</taxon>
        <taxon>Pseudomonadati</taxon>
        <taxon>Pseudomonadota</taxon>
        <taxon>Gammaproteobacteria</taxon>
        <taxon>Alteromonadales</taxon>
        <taxon>Pseudoalteromonadaceae</taxon>
        <taxon>Pseudoalteromonas</taxon>
    </lineage>
</organism>
<protein>
    <submittedName>
        <fullName evidence="1">Uncharacterized protein</fullName>
    </submittedName>
</protein>
<dbReference type="Proteomes" id="UP000638462">
    <property type="component" value="Unassembled WGS sequence"/>
</dbReference>
<dbReference type="EMBL" id="BMIT01000033">
    <property type="protein sequence ID" value="GGF13962.1"/>
    <property type="molecule type" value="Genomic_DNA"/>
</dbReference>